<dbReference type="EMBL" id="BMNH01000025">
    <property type="protein sequence ID" value="GGO78514.1"/>
    <property type="molecule type" value="Genomic_DNA"/>
</dbReference>
<gene>
    <name evidence="1" type="ORF">GCM10012289_60670</name>
</gene>
<keyword evidence="2" id="KW-1185">Reference proteome</keyword>
<reference evidence="1" key="2">
    <citation type="submission" date="2020-09" db="EMBL/GenBank/DDBJ databases">
        <authorList>
            <person name="Sun Q."/>
            <person name="Zhou Y."/>
        </authorList>
    </citation>
    <scope>NUCLEOTIDE SEQUENCE</scope>
    <source>
        <strain evidence="1">CGMCC 4.7368</strain>
    </source>
</reference>
<evidence type="ECO:0000313" key="1">
    <source>
        <dbReference type="EMBL" id="GGO78514.1"/>
    </source>
</evidence>
<organism evidence="1 2">
    <name type="scientific">Nonomuraea cavernae</name>
    <dbReference type="NCBI Taxonomy" id="2045107"/>
    <lineage>
        <taxon>Bacteria</taxon>
        <taxon>Bacillati</taxon>
        <taxon>Actinomycetota</taxon>
        <taxon>Actinomycetes</taxon>
        <taxon>Streptosporangiales</taxon>
        <taxon>Streptosporangiaceae</taxon>
        <taxon>Nonomuraea</taxon>
    </lineage>
</organism>
<protein>
    <submittedName>
        <fullName evidence="1">Uncharacterized protein</fullName>
    </submittedName>
</protein>
<dbReference type="AlphaFoldDB" id="A0A918DPG4"/>
<dbReference type="Proteomes" id="UP000646523">
    <property type="component" value="Unassembled WGS sequence"/>
</dbReference>
<dbReference type="RefSeq" id="WP_189127620.1">
    <property type="nucleotide sequence ID" value="NZ_BMNH01000025.1"/>
</dbReference>
<accession>A0A918DPG4</accession>
<evidence type="ECO:0000313" key="2">
    <source>
        <dbReference type="Proteomes" id="UP000646523"/>
    </source>
</evidence>
<reference evidence="1" key="1">
    <citation type="journal article" date="2014" name="Int. J. Syst. Evol. Microbiol.">
        <title>Complete genome sequence of Corynebacterium casei LMG S-19264T (=DSM 44701T), isolated from a smear-ripened cheese.</title>
        <authorList>
            <consortium name="US DOE Joint Genome Institute (JGI-PGF)"/>
            <person name="Walter F."/>
            <person name="Albersmeier A."/>
            <person name="Kalinowski J."/>
            <person name="Ruckert C."/>
        </authorList>
    </citation>
    <scope>NUCLEOTIDE SEQUENCE</scope>
    <source>
        <strain evidence="1">CGMCC 4.7368</strain>
    </source>
</reference>
<proteinExistence type="predicted"/>
<sequence length="214" mass="23638">MTSGPPDLRITVDEARVAEFAALPTLEFGLTIDGADGVEVRSVVLDTQIRIAATRRTYGGADQARLAELFGAPEQWGRSLTSLLWTRTVTHLPAFTGGTTAAIPVPCTYDFEVAAAKYFHGLEDGEIPLEFLFSGTVFYLADGLLQAARIAWDTEAEFRMPVRVWKDLMDHYFPASAWLRLGRDAFDRLYAYRSSHTLAGWDDVVESLLRTGGS</sequence>
<dbReference type="Pfam" id="PF19562">
    <property type="entry name" value="DUF6084"/>
    <property type="match status" value="1"/>
</dbReference>
<name>A0A918DPG4_9ACTN</name>
<dbReference type="InterPro" id="IPR045730">
    <property type="entry name" value="DUF6084"/>
</dbReference>
<comment type="caution">
    <text evidence="1">The sequence shown here is derived from an EMBL/GenBank/DDBJ whole genome shotgun (WGS) entry which is preliminary data.</text>
</comment>